<evidence type="ECO:0000256" key="6">
    <source>
        <dbReference type="ARBA" id="ARBA00022722"/>
    </source>
</evidence>
<evidence type="ECO:0000313" key="16">
    <source>
        <dbReference type="EMBL" id="MBN3311763.1"/>
    </source>
</evidence>
<dbReference type="GO" id="GO:0006281">
    <property type="term" value="P:DNA repair"/>
    <property type="evidence" value="ECO:0007669"/>
    <property type="project" value="TreeGrafter"/>
</dbReference>
<dbReference type="PANTHER" id="PTHR15237">
    <property type="entry name" value="DNA REPAIR PROTEIN RAD9"/>
    <property type="match status" value="1"/>
</dbReference>
<feature type="compositionally biased region" description="Polar residues" evidence="14">
    <location>
        <begin position="223"/>
        <end position="233"/>
    </location>
</feature>
<dbReference type="EMBL" id="JAAWVO010002108">
    <property type="protein sequence ID" value="MBN3311763.1"/>
    <property type="molecule type" value="Genomic_DNA"/>
</dbReference>
<keyword evidence="5" id="KW-0597">Phosphoprotein</keyword>
<evidence type="ECO:0000256" key="3">
    <source>
        <dbReference type="ARBA" id="ARBA00008494"/>
    </source>
</evidence>
<dbReference type="Gene3D" id="3.70.10.10">
    <property type="match status" value="1"/>
</dbReference>
<feature type="non-terminal residue" evidence="16">
    <location>
        <position position="269"/>
    </location>
</feature>
<dbReference type="Proteomes" id="UP000736164">
    <property type="component" value="Unassembled WGS sequence"/>
</dbReference>
<gene>
    <name evidence="16" type="primary">Rad9a</name>
    <name evidence="16" type="ORF">GTO95_0003929</name>
</gene>
<evidence type="ECO:0000256" key="15">
    <source>
        <dbReference type="SAM" id="SignalP"/>
    </source>
</evidence>
<keyword evidence="7" id="KW-0227">DNA damage</keyword>
<name>A0A8J7T6I0_ATRSP</name>
<comment type="catalytic activity">
    <reaction evidence="1">
        <text>Exonucleolytic cleavage in the 3'- to 5'-direction to yield nucleoside 5'-phosphates.</text>
        <dbReference type="EC" id="3.1.11.2"/>
    </reaction>
</comment>
<evidence type="ECO:0000256" key="14">
    <source>
        <dbReference type="SAM" id="MobiDB-lite"/>
    </source>
</evidence>
<proteinExistence type="inferred from homology"/>
<dbReference type="SUPFAM" id="SSF55979">
    <property type="entry name" value="DNA clamp"/>
    <property type="match status" value="1"/>
</dbReference>
<feature type="signal peptide" evidence="15">
    <location>
        <begin position="1"/>
        <end position="15"/>
    </location>
</feature>
<feature type="chain" id="PRO_5035206894" description="Cell cycle checkpoint control protein RAD9A" evidence="15">
    <location>
        <begin position="16"/>
        <end position="269"/>
    </location>
</feature>
<dbReference type="GO" id="GO:0030896">
    <property type="term" value="C:checkpoint clamp complex"/>
    <property type="evidence" value="ECO:0007669"/>
    <property type="project" value="InterPro"/>
</dbReference>
<keyword evidence="6" id="KW-0540">Nuclease</keyword>
<evidence type="ECO:0000313" key="17">
    <source>
        <dbReference type="Proteomes" id="UP000736164"/>
    </source>
</evidence>
<protein>
    <recommendedName>
        <fullName evidence="12">Cell cycle checkpoint control protein RAD9A</fullName>
        <ecNumber evidence="4">3.1.11.2</ecNumber>
    </recommendedName>
    <alternativeName>
        <fullName evidence="13">DNA repair exonuclease rad9 homolog A</fullName>
    </alternativeName>
</protein>
<evidence type="ECO:0000256" key="9">
    <source>
        <dbReference type="ARBA" id="ARBA00022839"/>
    </source>
</evidence>
<evidence type="ECO:0000256" key="5">
    <source>
        <dbReference type="ARBA" id="ARBA00022553"/>
    </source>
</evidence>
<dbReference type="GO" id="GO:0071479">
    <property type="term" value="P:cellular response to ionizing radiation"/>
    <property type="evidence" value="ECO:0007669"/>
    <property type="project" value="TreeGrafter"/>
</dbReference>
<evidence type="ECO:0000256" key="1">
    <source>
        <dbReference type="ARBA" id="ARBA00000493"/>
    </source>
</evidence>
<evidence type="ECO:0000256" key="12">
    <source>
        <dbReference type="ARBA" id="ARBA00069752"/>
    </source>
</evidence>
<dbReference type="EC" id="3.1.11.2" evidence="4"/>
<dbReference type="GO" id="GO:0031573">
    <property type="term" value="P:mitotic intra-S DNA damage checkpoint signaling"/>
    <property type="evidence" value="ECO:0007669"/>
    <property type="project" value="TreeGrafter"/>
</dbReference>
<evidence type="ECO:0000256" key="8">
    <source>
        <dbReference type="ARBA" id="ARBA00022801"/>
    </source>
</evidence>
<keyword evidence="17" id="KW-1185">Reference proteome</keyword>
<dbReference type="Pfam" id="PF04139">
    <property type="entry name" value="Rad9"/>
    <property type="match status" value="1"/>
</dbReference>
<evidence type="ECO:0000256" key="4">
    <source>
        <dbReference type="ARBA" id="ARBA00012115"/>
    </source>
</evidence>
<dbReference type="AlphaFoldDB" id="A0A8J7T6I0"/>
<comment type="function">
    <text evidence="11">Component of the 9-1-1 cell-cycle checkpoint response complex that plays a major role in DNA repair. The 9-1-1 complex is recruited to DNA lesion upon damage by the RAD17-replication factor C (RFC) clamp loader complex. Acts then as a sliding clamp platform on DNA for several proteins involved in long-patch base excision repair (LP-BER). The 9-1-1 complex stimulates DNA polymerase beta (POLB) activity by increasing its affinity for the 3'-OH end of the primer-template and stabilizes POLB to those sites where LP-BER proceeds; endonuclease FEN1 cleavage activity on substrates with double, nick, or gap flaps of distinct sequences and lengths; and DNA ligase I (LIG1) on long-patch base excision repair substrates. The 9-1-1 complex is necessary for the recruitment of RHNO1 to sites of double-stranded breaks (DSB) occurring during the S phase. RAD9A possesses 3'-&gt;5' double stranded DNA exonuclease activity.</text>
</comment>
<dbReference type="GO" id="GO:0008311">
    <property type="term" value="F:double-stranded DNA 3'-5' DNA exonuclease activity"/>
    <property type="evidence" value="ECO:0007669"/>
    <property type="project" value="UniProtKB-EC"/>
</dbReference>
<keyword evidence="9" id="KW-0269">Exonuclease</keyword>
<dbReference type="GO" id="GO:0000076">
    <property type="term" value="P:DNA replication checkpoint signaling"/>
    <property type="evidence" value="ECO:0007669"/>
    <property type="project" value="TreeGrafter"/>
</dbReference>
<dbReference type="InterPro" id="IPR007268">
    <property type="entry name" value="Rad9/Ddc1"/>
</dbReference>
<keyword evidence="8" id="KW-0378">Hydrolase</keyword>
<evidence type="ECO:0000256" key="10">
    <source>
        <dbReference type="ARBA" id="ARBA00023242"/>
    </source>
</evidence>
<evidence type="ECO:0000256" key="2">
    <source>
        <dbReference type="ARBA" id="ARBA00004123"/>
    </source>
</evidence>
<feature type="compositionally biased region" description="Basic and acidic residues" evidence="14">
    <location>
        <begin position="234"/>
        <end position="246"/>
    </location>
</feature>
<comment type="subcellular location">
    <subcellularLocation>
        <location evidence="2">Nucleus</location>
    </subcellularLocation>
</comment>
<dbReference type="InterPro" id="IPR046938">
    <property type="entry name" value="DNA_clamp_sf"/>
</dbReference>
<evidence type="ECO:0000256" key="7">
    <source>
        <dbReference type="ARBA" id="ARBA00022763"/>
    </source>
</evidence>
<feature type="region of interest" description="Disordered" evidence="14">
    <location>
        <begin position="218"/>
        <end position="269"/>
    </location>
</feature>
<comment type="caution">
    <text evidence="16">The sequence shown here is derived from an EMBL/GenBank/DDBJ whole genome shotgun (WGS) entry which is preliminary data.</text>
</comment>
<accession>A0A8J7T6I0</accession>
<keyword evidence="10" id="KW-0539">Nucleus</keyword>
<organism evidence="16 17">
    <name type="scientific">Atractosteus spatula</name>
    <name type="common">Alligator gar</name>
    <name type="synonym">Lepisosteus spatula</name>
    <dbReference type="NCBI Taxonomy" id="7917"/>
    <lineage>
        <taxon>Eukaryota</taxon>
        <taxon>Metazoa</taxon>
        <taxon>Chordata</taxon>
        <taxon>Craniata</taxon>
        <taxon>Vertebrata</taxon>
        <taxon>Euteleostomi</taxon>
        <taxon>Actinopterygii</taxon>
        <taxon>Neopterygii</taxon>
        <taxon>Holostei</taxon>
        <taxon>Semionotiformes</taxon>
        <taxon>Lepisosteidae</taxon>
        <taxon>Atractosteus</taxon>
    </lineage>
</organism>
<reference evidence="16" key="1">
    <citation type="journal article" date="2021" name="Cell">
        <title>Tracing the genetic footprints of vertebrate landing in non-teleost ray-finned fishes.</title>
        <authorList>
            <person name="Bi X."/>
            <person name="Wang K."/>
            <person name="Yang L."/>
            <person name="Pan H."/>
            <person name="Jiang H."/>
            <person name="Wei Q."/>
            <person name="Fang M."/>
            <person name="Yu H."/>
            <person name="Zhu C."/>
            <person name="Cai Y."/>
            <person name="He Y."/>
            <person name="Gan X."/>
            <person name="Zeng H."/>
            <person name="Yu D."/>
            <person name="Zhu Y."/>
            <person name="Jiang H."/>
            <person name="Qiu Q."/>
            <person name="Yang H."/>
            <person name="Zhang Y.E."/>
            <person name="Wang W."/>
            <person name="Zhu M."/>
            <person name="He S."/>
            <person name="Zhang G."/>
        </authorList>
    </citation>
    <scope>NUCLEOTIDE SEQUENCE</scope>
    <source>
        <strain evidence="16">Allg_001</strain>
    </source>
</reference>
<dbReference type="FunFam" id="3.70.10.10:FF:000005">
    <property type="entry name" value="Cell cycle checkpoint control protein"/>
    <property type="match status" value="1"/>
</dbReference>
<keyword evidence="15" id="KW-0732">Signal</keyword>
<evidence type="ECO:0000256" key="13">
    <source>
        <dbReference type="ARBA" id="ARBA00079896"/>
    </source>
</evidence>
<comment type="similarity">
    <text evidence="3">Belongs to the rad9 family.</text>
</comment>
<dbReference type="PANTHER" id="PTHR15237:SF1">
    <property type="entry name" value="CELL CYCLE CHECKPOINT CONTROL PROTEIN RAD9A"/>
    <property type="match status" value="1"/>
</dbReference>
<sequence length="269" mass="30073">MFFLSLCLLVSSVIAKSIHSLSKIGEELYLEPLEEGLALRTVNLSRSAYACFLFAPLFFQKYVITASPFFRCKMASVQAVFKSLSTLEKTVEKCRINLNSHRNRLTFQLHCRHGLMKTHNLSFQDSESLQAVFEKENCANHLQAQPRPVVFSISDPVLEVNFVLATLSDEEMPPTSSHCLCLLSLSSSHPPPPPQDEFFTDEMDSYMIAMEMSALDGDLAGQQPDNSSVGQQRDVSDMPVRDRESDTDVPSDTEAQRDSGGPPNKKVLY</sequence>
<evidence type="ECO:0000256" key="11">
    <source>
        <dbReference type="ARBA" id="ARBA00059283"/>
    </source>
</evidence>
<feature type="non-terminal residue" evidence="16">
    <location>
        <position position="1"/>
    </location>
</feature>